<dbReference type="KEGG" id="dgr:6566801"/>
<protein>
    <submittedName>
        <fullName evidence="1">GH13587</fullName>
    </submittedName>
</protein>
<dbReference type="Proteomes" id="UP000001070">
    <property type="component" value="Unassembled WGS sequence"/>
</dbReference>
<name>B4JPU2_DROGR</name>
<organism evidence="2">
    <name type="scientific">Drosophila grimshawi</name>
    <name type="common">Hawaiian fruit fly</name>
    <name type="synonym">Idiomyia grimshawi</name>
    <dbReference type="NCBI Taxonomy" id="7222"/>
    <lineage>
        <taxon>Eukaryota</taxon>
        <taxon>Metazoa</taxon>
        <taxon>Ecdysozoa</taxon>
        <taxon>Arthropoda</taxon>
        <taxon>Hexapoda</taxon>
        <taxon>Insecta</taxon>
        <taxon>Pterygota</taxon>
        <taxon>Neoptera</taxon>
        <taxon>Endopterygota</taxon>
        <taxon>Diptera</taxon>
        <taxon>Brachycera</taxon>
        <taxon>Muscomorpha</taxon>
        <taxon>Ephydroidea</taxon>
        <taxon>Drosophilidae</taxon>
        <taxon>Drosophila</taxon>
        <taxon>Hawaiian Drosophila</taxon>
    </lineage>
</organism>
<gene>
    <name evidence="1" type="primary">Dgri\GH13587</name>
    <name evidence="1" type="ORF">Dgri_GH13587</name>
</gene>
<reference evidence="1 2" key="1">
    <citation type="journal article" date="2007" name="Nature">
        <title>Evolution of genes and genomes on the Drosophila phylogeny.</title>
        <authorList>
            <consortium name="Drosophila 12 Genomes Consortium"/>
            <person name="Clark A.G."/>
            <person name="Eisen M.B."/>
            <person name="Smith D.R."/>
            <person name="Bergman C.M."/>
            <person name="Oliver B."/>
            <person name="Markow T.A."/>
            <person name="Kaufman T.C."/>
            <person name="Kellis M."/>
            <person name="Gelbart W."/>
            <person name="Iyer V.N."/>
            <person name="Pollard D.A."/>
            <person name="Sackton T.B."/>
            <person name="Larracuente A.M."/>
            <person name="Singh N.D."/>
            <person name="Abad J.P."/>
            <person name="Abt D.N."/>
            <person name="Adryan B."/>
            <person name="Aguade M."/>
            <person name="Akashi H."/>
            <person name="Anderson W.W."/>
            <person name="Aquadro C.F."/>
            <person name="Ardell D.H."/>
            <person name="Arguello R."/>
            <person name="Artieri C.G."/>
            <person name="Barbash D.A."/>
            <person name="Barker D."/>
            <person name="Barsanti P."/>
            <person name="Batterham P."/>
            <person name="Batzoglou S."/>
            <person name="Begun D."/>
            <person name="Bhutkar A."/>
            <person name="Blanco E."/>
            <person name="Bosak S.A."/>
            <person name="Bradley R.K."/>
            <person name="Brand A.D."/>
            <person name="Brent M.R."/>
            <person name="Brooks A.N."/>
            <person name="Brown R.H."/>
            <person name="Butlin R.K."/>
            <person name="Caggese C."/>
            <person name="Calvi B.R."/>
            <person name="Bernardo de Carvalho A."/>
            <person name="Caspi A."/>
            <person name="Castrezana S."/>
            <person name="Celniker S.E."/>
            <person name="Chang J.L."/>
            <person name="Chapple C."/>
            <person name="Chatterji S."/>
            <person name="Chinwalla A."/>
            <person name="Civetta A."/>
            <person name="Clifton S.W."/>
            <person name="Comeron J.M."/>
            <person name="Costello J.C."/>
            <person name="Coyne J.A."/>
            <person name="Daub J."/>
            <person name="David R.G."/>
            <person name="Delcher A.L."/>
            <person name="Delehaunty K."/>
            <person name="Do C.B."/>
            <person name="Ebling H."/>
            <person name="Edwards K."/>
            <person name="Eickbush T."/>
            <person name="Evans J.D."/>
            <person name="Filipski A."/>
            <person name="Findeiss S."/>
            <person name="Freyhult E."/>
            <person name="Fulton L."/>
            <person name="Fulton R."/>
            <person name="Garcia A.C."/>
            <person name="Gardiner A."/>
            <person name="Garfield D.A."/>
            <person name="Garvin B.E."/>
            <person name="Gibson G."/>
            <person name="Gilbert D."/>
            <person name="Gnerre S."/>
            <person name="Godfrey J."/>
            <person name="Good R."/>
            <person name="Gotea V."/>
            <person name="Gravely B."/>
            <person name="Greenberg A.J."/>
            <person name="Griffiths-Jones S."/>
            <person name="Gross S."/>
            <person name="Guigo R."/>
            <person name="Gustafson E.A."/>
            <person name="Haerty W."/>
            <person name="Hahn M.W."/>
            <person name="Halligan D.L."/>
            <person name="Halpern A.L."/>
            <person name="Halter G.M."/>
            <person name="Han M.V."/>
            <person name="Heger A."/>
            <person name="Hillier L."/>
            <person name="Hinrichs A.S."/>
            <person name="Holmes I."/>
            <person name="Hoskins R.A."/>
            <person name="Hubisz M.J."/>
            <person name="Hultmark D."/>
            <person name="Huntley M.A."/>
            <person name="Jaffe D.B."/>
            <person name="Jagadeeshan S."/>
            <person name="Jeck W.R."/>
            <person name="Johnson J."/>
            <person name="Jones C.D."/>
            <person name="Jordan W.C."/>
            <person name="Karpen G.H."/>
            <person name="Kataoka E."/>
            <person name="Keightley P.D."/>
            <person name="Kheradpour P."/>
            <person name="Kirkness E.F."/>
            <person name="Koerich L.B."/>
            <person name="Kristiansen K."/>
            <person name="Kudrna D."/>
            <person name="Kulathinal R.J."/>
            <person name="Kumar S."/>
            <person name="Kwok R."/>
            <person name="Lander E."/>
            <person name="Langley C.H."/>
            <person name="Lapoint R."/>
            <person name="Lazzaro B.P."/>
            <person name="Lee S.J."/>
            <person name="Levesque L."/>
            <person name="Li R."/>
            <person name="Lin C.F."/>
            <person name="Lin M.F."/>
            <person name="Lindblad-Toh K."/>
            <person name="Llopart A."/>
            <person name="Long M."/>
            <person name="Low L."/>
            <person name="Lozovsky E."/>
            <person name="Lu J."/>
            <person name="Luo M."/>
            <person name="Machado C.A."/>
            <person name="Makalowski W."/>
            <person name="Marzo M."/>
            <person name="Matsuda M."/>
            <person name="Matzkin L."/>
            <person name="McAllister B."/>
            <person name="McBride C.S."/>
            <person name="McKernan B."/>
            <person name="McKernan K."/>
            <person name="Mendez-Lago M."/>
            <person name="Minx P."/>
            <person name="Mollenhauer M.U."/>
            <person name="Montooth K."/>
            <person name="Mount S.M."/>
            <person name="Mu X."/>
            <person name="Myers E."/>
            <person name="Negre B."/>
            <person name="Newfeld S."/>
            <person name="Nielsen R."/>
            <person name="Noor M.A."/>
            <person name="O'Grady P."/>
            <person name="Pachter L."/>
            <person name="Papaceit M."/>
            <person name="Parisi M.J."/>
            <person name="Parisi M."/>
            <person name="Parts L."/>
            <person name="Pedersen J.S."/>
            <person name="Pesole G."/>
            <person name="Phillippy A.M."/>
            <person name="Ponting C.P."/>
            <person name="Pop M."/>
            <person name="Porcelli D."/>
            <person name="Powell J.R."/>
            <person name="Prohaska S."/>
            <person name="Pruitt K."/>
            <person name="Puig M."/>
            <person name="Quesneville H."/>
            <person name="Ram K.R."/>
            <person name="Rand D."/>
            <person name="Rasmussen M.D."/>
            <person name="Reed L.K."/>
            <person name="Reenan R."/>
            <person name="Reily A."/>
            <person name="Remington K.A."/>
            <person name="Rieger T.T."/>
            <person name="Ritchie M.G."/>
            <person name="Robin C."/>
            <person name="Rogers Y.H."/>
            <person name="Rohde C."/>
            <person name="Rozas J."/>
            <person name="Rubenfield M.J."/>
            <person name="Ruiz A."/>
            <person name="Russo S."/>
            <person name="Salzberg S.L."/>
            <person name="Sanchez-Gracia A."/>
            <person name="Saranga D.J."/>
            <person name="Sato H."/>
            <person name="Schaeffer S.W."/>
            <person name="Schatz M.C."/>
            <person name="Schlenke T."/>
            <person name="Schwartz R."/>
            <person name="Segarra C."/>
            <person name="Singh R.S."/>
            <person name="Sirot L."/>
            <person name="Sirota M."/>
            <person name="Sisneros N.B."/>
            <person name="Smith C.D."/>
            <person name="Smith T.F."/>
            <person name="Spieth J."/>
            <person name="Stage D.E."/>
            <person name="Stark A."/>
            <person name="Stephan W."/>
            <person name="Strausberg R.L."/>
            <person name="Strempel S."/>
            <person name="Sturgill D."/>
            <person name="Sutton G."/>
            <person name="Sutton G.G."/>
            <person name="Tao W."/>
            <person name="Teichmann S."/>
            <person name="Tobari Y.N."/>
            <person name="Tomimura Y."/>
            <person name="Tsolas J.M."/>
            <person name="Valente V.L."/>
            <person name="Venter E."/>
            <person name="Venter J.C."/>
            <person name="Vicario S."/>
            <person name="Vieira F.G."/>
            <person name="Vilella A.J."/>
            <person name="Villasante A."/>
            <person name="Walenz B."/>
            <person name="Wang J."/>
            <person name="Wasserman M."/>
            <person name="Watts T."/>
            <person name="Wilson D."/>
            <person name="Wilson R.K."/>
            <person name="Wing R.A."/>
            <person name="Wolfner M.F."/>
            <person name="Wong A."/>
            <person name="Wong G.K."/>
            <person name="Wu C.I."/>
            <person name="Wu G."/>
            <person name="Yamamoto D."/>
            <person name="Yang H.P."/>
            <person name="Yang S.P."/>
            <person name="Yorke J.A."/>
            <person name="Yoshida K."/>
            <person name="Zdobnov E."/>
            <person name="Zhang P."/>
            <person name="Zhang Y."/>
            <person name="Zimin A.V."/>
            <person name="Baldwin J."/>
            <person name="Abdouelleil A."/>
            <person name="Abdulkadir J."/>
            <person name="Abebe A."/>
            <person name="Abera B."/>
            <person name="Abreu J."/>
            <person name="Acer S.C."/>
            <person name="Aftuck L."/>
            <person name="Alexander A."/>
            <person name="An P."/>
            <person name="Anderson E."/>
            <person name="Anderson S."/>
            <person name="Arachi H."/>
            <person name="Azer M."/>
            <person name="Bachantsang P."/>
            <person name="Barry A."/>
            <person name="Bayul T."/>
            <person name="Berlin A."/>
            <person name="Bessette D."/>
            <person name="Bloom T."/>
            <person name="Blye J."/>
            <person name="Boguslavskiy L."/>
            <person name="Bonnet C."/>
            <person name="Boukhgalter B."/>
            <person name="Bourzgui I."/>
            <person name="Brown A."/>
            <person name="Cahill P."/>
            <person name="Channer S."/>
            <person name="Cheshatsang Y."/>
            <person name="Chuda L."/>
            <person name="Citroen M."/>
            <person name="Collymore A."/>
            <person name="Cooke P."/>
            <person name="Costello M."/>
            <person name="D'Aco K."/>
            <person name="Daza R."/>
            <person name="De Haan G."/>
            <person name="DeGray S."/>
            <person name="DeMaso C."/>
            <person name="Dhargay N."/>
            <person name="Dooley K."/>
            <person name="Dooley E."/>
            <person name="Doricent M."/>
            <person name="Dorje P."/>
            <person name="Dorjee K."/>
            <person name="Dupes A."/>
            <person name="Elong R."/>
            <person name="Falk J."/>
            <person name="Farina A."/>
            <person name="Faro S."/>
            <person name="Ferguson D."/>
            <person name="Fisher S."/>
            <person name="Foley C.D."/>
            <person name="Franke A."/>
            <person name="Friedrich D."/>
            <person name="Gadbois L."/>
            <person name="Gearin G."/>
            <person name="Gearin C.R."/>
            <person name="Giannoukos G."/>
            <person name="Goode T."/>
            <person name="Graham J."/>
            <person name="Grandbois E."/>
            <person name="Grewal S."/>
            <person name="Gyaltsen K."/>
            <person name="Hafez N."/>
            <person name="Hagos B."/>
            <person name="Hall J."/>
            <person name="Henson C."/>
            <person name="Hollinger A."/>
            <person name="Honan T."/>
            <person name="Huard M.D."/>
            <person name="Hughes L."/>
            <person name="Hurhula B."/>
            <person name="Husby M.E."/>
            <person name="Kamat A."/>
            <person name="Kanga B."/>
            <person name="Kashin S."/>
            <person name="Khazanovich D."/>
            <person name="Kisner P."/>
            <person name="Lance K."/>
            <person name="Lara M."/>
            <person name="Lee W."/>
            <person name="Lennon N."/>
            <person name="Letendre F."/>
            <person name="LeVine R."/>
            <person name="Lipovsky A."/>
            <person name="Liu X."/>
            <person name="Liu J."/>
            <person name="Liu S."/>
            <person name="Lokyitsang T."/>
            <person name="Lokyitsang Y."/>
            <person name="Lubonja R."/>
            <person name="Lui A."/>
            <person name="MacDonald P."/>
            <person name="Magnisalis V."/>
            <person name="Maru K."/>
            <person name="Matthews C."/>
            <person name="McCusker W."/>
            <person name="McDonough S."/>
            <person name="Mehta T."/>
            <person name="Meldrim J."/>
            <person name="Meneus L."/>
            <person name="Mihai O."/>
            <person name="Mihalev A."/>
            <person name="Mihova T."/>
            <person name="Mittelman R."/>
            <person name="Mlenga V."/>
            <person name="Montmayeur A."/>
            <person name="Mulrain L."/>
            <person name="Navidi A."/>
            <person name="Naylor J."/>
            <person name="Negash T."/>
            <person name="Nguyen T."/>
            <person name="Nguyen N."/>
            <person name="Nicol R."/>
            <person name="Norbu C."/>
            <person name="Norbu N."/>
            <person name="Novod N."/>
            <person name="O'Neill B."/>
            <person name="Osman S."/>
            <person name="Markiewicz E."/>
            <person name="Oyono O.L."/>
            <person name="Patti C."/>
            <person name="Phunkhang P."/>
            <person name="Pierre F."/>
            <person name="Priest M."/>
            <person name="Raghuraman S."/>
            <person name="Rege F."/>
            <person name="Reyes R."/>
            <person name="Rise C."/>
            <person name="Rogov P."/>
            <person name="Ross K."/>
            <person name="Ryan E."/>
            <person name="Settipalli S."/>
            <person name="Shea T."/>
            <person name="Sherpa N."/>
            <person name="Shi L."/>
            <person name="Shih D."/>
            <person name="Sparrow T."/>
            <person name="Spaulding J."/>
            <person name="Stalker J."/>
            <person name="Stange-Thomann N."/>
            <person name="Stavropoulos S."/>
            <person name="Stone C."/>
            <person name="Strader C."/>
            <person name="Tesfaye S."/>
            <person name="Thomson T."/>
            <person name="Thoulutsang Y."/>
            <person name="Thoulutsang D."/>
            <person name="Topham K."/>
            <person name="Topping I."/>
            <person name="Tsamla T."/>
            <person name="Vassiliev H."/>
            <person name="Vo A."/>
            <person name="Wangchuk T."/>
            <person name="Wangdi T."/>
            <person name="Weiand M."/>
            <person name="Wilkinson J."/>
            <person name="Wilson A."/>
            <person name="Yadav S."/>
            <person name="Young G."/>
            <person name="Yu Q."/>
            <person name="Zembek L."/>
            <person name="Zhong D."/>
            <person name="Zimmer A."/>
            <person name="Zwirko Z."/>
            <person name="Jaffe D.B."/>
            <person name="Alvarez P."/>
            <person name="Brockman W."/>
            <person name="Butler J."/>
            <person name="Chin C."/>
            <person name="Gnerre S."/>
            <person name="Grabherr M."/>
            <person name="Kleber M."/>
            <person name="Mauceli E."/>
            <person name="MacCallum I."/>
        </authorList>
    </citation>
    <scope>NUCLEOTIDE SEQUENCE [LARGE SCALE GENOMIC DNA]</scope>
    <source>
        <strain evidence="2">Tucson 15287-2541.00</strain>
    </source>
</reference>
<dbReference type="HOGENOM" id="CLU_2608527_0_0_1"/>
<dbReference type="PhylomeDB" id="B4JPU2"/>
<proteinExistence type="predicted"/>
<dbReference type="EMBL" id="CH916372">
    <property type="protein sequence ID" value="EDV98922.1"/>
    <property type="molecule type" value="Genomic_DNA"/>
</dbReference>
<dbReference type="OMA" id="MPAFKKS"/>
<evidence type="ECO:0000313" key="2">
    <source>
        <dbReference type="Proteomes" id="UP000001070"/>
    </source>
</evidence>
<dbReference type="OrthoDB" id="429991at2759"/>
<evidence type="ECO:0000313" key="1">
    <source>
        <dbReference type="EMBL" id="EDV98922.1"/>
    </source>
</evidence>
<dbReference type="Pfam" id="PF07004">
    <property type="entry name" value="SHIPPO-rpt"/>
    <property type="match status" value="2"/>
</dbReference>
<dbReference type="AlphaFoldDB" id="B4JPU2"/>
<dbReference type="InParanoid" id="B4JPU2"/>
<sequence length="81" mass="8656">MPLYSGPGPAAYNLPSTFGQKSGGPHYSFGRKSALPAIKKLGPGPADYQIGQITRFGNAKGLQFSMLQRGVLNKPNSVRYT</sequence>
<dbReference type="eggNOG" id="ENOG502TBAJ">
    <property type="taxonomic scope" value="Eukaryota"/>
</dbReference>
<dbReference type="InterPro" id="IPR010736">
    <property type="entry name" value="SHIPPO-rpt"/>
</dbReference>
<keyword evidence="2" id="KW-1185">Reference proteome</keyword>
<accession>B4JPU2</accession>